<keyword evidence="3" id="KW-1185">Reference proteome</keyword>
<feature type="compositionally biased region" description="Basic residues" evidence="1">
    <location>
        <begin position="68"/>
        <end position="84"/>
    </location>
</feature>
<feature type="non-terminal residue" evidence="2">
    <location>
        <position position="1"/>
    </location>
</feature>
<feature type="region of interest" description="Disordered" evidence="1">
    <location>
        <begin position="68"/>
        <end position="91"/>
    </location>
</feature>
<evidence type="ECO:0000256" key="1">
    <source>
        <dbReference type="SAM" id="MobiDB-lite"/>
    </source>
</evidence>
<dbReference type="EMBL" id="CAJVQB010055488">
    <property type="protein sequence ID" value="CAG8837270.1"/>
    <property type="molecule type" value="Genomic_DNA"/>
</dbReference>
<proteinExistence type="predicted"/>
<reference evidence="2 3" key="1">
    <citation type="submission" date="2021-06" db="EMBL/GenBank/DDBJ databases">
        <authorList>
            <person name="Kallberg Y."/>
            <person name="Tangrot J."/>
            <person name="Rosling A."/>
        </authorList>
    </citation>
    <scope>NUCLEOTIDE SEQUENCE [LARGE SCALE GENOMIC DNA]</scope>
    <source>
        <strain evidence="2 3">120-4 pot B 10/14</strain>
    </source>
</reference>
<organism evidence="2 3">
    <name type="scientific">Gigaspora margarita</name>
    <dbReference type="NCBI Taxonomy" id="4874"/>
    <lineage>
        <taxon>Eukaryota</taxon>
        <taxon>Fungi</taxon>
        <taxon>Fungi incertae sedis</taxon>
        <taxon>Mucoromycota</taxon>
        <taxon>Glomeromycotina</taxon>
        <taxon>Glomeromycetes</taxon>
        <taxon>Diversisporales</taxon>
        <taxon>Gigasporaceae</taxon>
        <taxon>Gigaspora</taxon>
    </lineage>
</organism>
<accession>A0ABN7WPE1</accession>
<dbReference type="Proteomes" id="UP000789901">
    <property type="component" value="Unassembled WGS sequence"/>
</dbReference>
<comment type="caution">
    <text evidence="2">The sequence shown here is derived from an EMBL/GenBank/DDBJ whole genome shotgun (WGS) entry which is preliminary data.</text>
</comment>
<feature type="non-terminal residue" evidence="2">
    <location>
        <position position="117"/>
    </location>
</feature>
<protein>
    <submittedName>
        <fullName evidence="2">2763_t:CDS:1</fullName>
    </submittedName>
</protein>
<sequence length="117" mass="14065">EETLDHLITLDQYLLLEILTNKDIPEDQQRMFLTRGIIKLDVKKKLEELDFGNKMQANHYMEKKNKITTKTKRKKRDKKIHQKSKTTNSMKNLMNCSKLKKNKKTTRKSDWKDCLRI</sequence>
<evidence type="ECO:0000313" key="2">
    <source>
        <dbReference type="EMBL" id="CAG8837270.1"/>
    </source>
</evidence>
<gene>
    <name evidence="2" type="ORF">GMARGA_LOCUS33416</name>
</gene>
<evidence type="ECO:0000313" key="3">
    <source>
        <dbReference type="Proteomes" id="UP000789901"/>
    </source>
</evidence>
<name>A0ABN7WPE1_GIGMA</name>